<sequence length="147" mass="16841">MNSIRRLSTIFKPTNLLLQSPNPLCTTPFSSPCKSLHVSPQSAFSSSIRNSPFSDKNGILSTPHLSFSAHQWRGIRVQVFNGNLERALIVMQRKMVASGMERLIRRVQTHHLKNSEKRVLAKKNLERRIRSEDLARKLQSILIKKVR</sequence>
<dbReference type="STRING" id="13333.W1PDH3"/>
<name>W1PDH3_AMBTC</name>
<keyword evidence="3" id="KW-0687">Ribonucleoprotein</keyword>
<dbReference type="Pfam" id="PF01165">
    <property type="entry name" value="Ribosomal_S21"/>
    <property type="match status" value="1"/>
</dbReference>
<gene>
    <name evidence="4" type="ORF">AMTR_s00006p00249060</name>
</gene>
<protein>
    <recommendedName>
        <fullName evidence="6">Ribosomal protein S21</fullName>
    </recommendedName>
</protein>
<dbReference type="GO" id="GO:1990904">
    <property type="term" value="C:ribonucleoprotein complex"/>
    <property type="evidence" value="ECO:0007669"/>
    <property type="project" value="UniProtKB-KW"/>
</dbReference>
<dbReference type="InterPro" id="IPR001911">
    <property type="entry name" value="Ribosomal_bS21"/>
</dbReference>
<dbReference type="GO" id="GO:0003735">
    <property type="term" value="F:structural constituent of ribosome"/>
    <property type="evidence" value="ECO:0007669"/>
    <property type="project" value="InterPro"/>
</dbReference>
<proteinExistence type="inferred from homology"/>
<dbReference type="PANTHER" id="PTHR37228:SF1">
    <property type="entry name" value="RIBOSOMAL PROTEIN S21 FAMILY PROTEIN"/>
    <property type="match status" value="1"/>
</dbReference>
<evidence type="ECO:0000256" key="3">
    <source>
        <dbReference type="ARBA" id="ARBA00023274"/>
    </source>
</evidence>
<evidence type="ECO:0000256" key="1">
    <source>
        <dbReference type="ARBA" id="ARBA00006640"/>
    </source>
</evidence>
<evidence type="ECO:0008006" key="6">
    <source>
        <dbReference type="Google" id="ProtNLM"/>
    </source>
</evidence>
<dbReference type="HOGENOM" id="CLU_1770540_0_0_1"/>
<keyword evidence="2" id="KW-0689">Ribosomal protein</keyword>
<dbReference type="Gramene" id="ERN05744">
    <property type="protein sequence ID" value="ERN05744"/>
    <property type="gene ID" value="AMTR_s00006p00249060"/>
</dbReference>
<dbReference type="GO" id="GO:0005840">
    <property type="term" value="C:ribosome"/>
    <property type="evidence" value="ECO:0007669"/>
    <property type="project" value="UniProtKB-KW"/>
</dbReference>
<comment type="similarity">
    <text evidence="1">Belongs to the bacterial ribosomal protein bS21 family.</text>
</comment>
<dbReference type="AlphaFoldDB" id="W1PDH3"/>
<dbReference type="Proteomes" id="UP000017836">
    <property type="component" value="Unassembled WGS sequence"/>
</dbReference>
<evidence type="ECO:0000313" key="5">
    <source>
        <dbReference type="Proteomes" id="UP000017836"/>
    </source>
</evidence>
<evidence type="ECO:0000313" key="4">
    <source>
        <dbReference type="EMBL" id="ERN05744.1"/>
    </source>
</evidence>
<keyword evidence="5" id="KW-1185">Reference proteome</keyword>
<dbReference type="EMBL" id="KI393980">
    <property type="protein sequence ID" value="ERN05744.1"/>
    <property type="molecule type" value="Genomic_DNA"/>
</dbReference>
<reference evidence="5" key="1">
    <citation type="journal article" date="2013" name="Science">
        <title>The Amborella genome and the evolution of flowering plants.</title>
        <authorList>
            <consortium name="Amborella Genome Project"/>
        </authorList>
    </citation>
    <scope>NUCLEOTIDE SEQUENCE [LARGE SCALE GENOMIC DNA]</scope>
</reference>
<evidence type="ECO:0000256" key="2">
    <source>
        <dbReference type="ARBA" id="ARBA00022980"/>
    </source>
</evidence>
<dbReference type="eggNOG" id="ENOG502S4AC">
    <property type="taxonomic scope" value="Eukaryota"/>
</dbReference>
<organism evidence="4 5">
    <name type="scientific">Amborella trichopoda</name>
    <dbReference type="NCBI Taxonomy" id="13333"/>
    <lineage>
        <taxon>Eukaryota</taxon>
        <taxon>Viridiplantae</taxon>
        <taxon>Streptophyta</taxon>
        <taxon>Embryophyta</taxon>
        <taxon>Tracheophyta</taxon>
        <taxon>Spermatophyta</taxon>
        <taxon>Magnoliopsida</taxon>
        <taxon>Amborellales</taxon>
        <taxon>Amborellaceae</taxon>
        <taxon>Amborella</taxon>
    </lineage>
</organism>
<dbReference type="GO" id="GO:0006412">
    <property type="term" value="P:translation"/>
    <property type="evidence" value="ECO:0007669"/>
    <property type="project" value="InterPro"/>
</dbReference>
<accession>W1PDH3</accession>
<dbReference type="PANTHER" id="PTHR37228">
    <property type="entry name" value="RIBOSOMAL PROTEIN S21 FAMILY PROTEIN"/>
    <property type="match status" value="1"/>
</dbReference>